<comment type="caution">
    <text evidence="2">The sequence shown here is derived from an EMBL/GenBank/DDBJ whole genome shotgun (WGS) entry which is preliminary data.</text>
</comment>
<protein>
    <submittedName>
        <fullName evidence="2">Uncharacterized protein</fullName>
    </submittedName>
</protein>
<evidence type="ECO:0000313" key="2">
    <source>
        <dbReference type="EMBL" id="RCW69136.1"/>
    </source>
</evidence>
<proteinExistence type="predicted"/>
<feature type="region of interest" description="Disordered" evidence="1">
    <location>
        <begin position="1"/>
        <end position="29"/>
    </location>
</feature>
<reference evidence="2 3" key="1">
    <citation type="submission" date="2018-07" db="EMBL/GenBank/DDBJ databases">
        <title>Genomic Encyclopedia of Type Strains, Phase IV (KMG-IV): sequencing the most valuable type-strain genomes for metagenomic binning, comparative biology and taxonomic classification.</title>
        <authorList>
            <person name="Goeker M."/>
        </authorList>
    </citation>
    <scope>NUCLEOTIDE SEQUENCE [LARGE SCALE GENOMIC DNA]</scope>
    <source>
        <strain evidence="2 3">DSM 21634</strain>
    </source>
</reference>
<accession>A0A368XPN0</accession>
<dbReference type="RefSeq" id="WP_170168241.1">
    <property type="nucleotide sequence ID" value="NZ_QPJK01000006.1"/>
</dbReference>
<evidence type="ECO:0000313" key="3">
    <source>
        <dbReference type="Proteomes" id="UP000252884"/>
    </source>
</evidence>
<sequence length="54" mass="5689">MAVTFEEVSTEISPTPPASAPAPAAAPPDGAALAEQIEQTLRVRAEREARLCDR</sequence>
<dbReference type="Proteomes" id="UP000252884">
    <property type="component" value="Unassembled WGS sequence"/>
</dbReference>
<organism evidence="2 3">
    <name type="scientific">Pseudorhodoferax soli</name>
    <dbReference type="NCBI Taxonomy" id="545864"/>
    <lineage>
        <taxon>Bacteria</taxon>
        <taxon>Pseudomonadati</taxon>
        <taxon>Pseudomonadota</taxon>
        <taxon>Betaproteobacteria</taxon>
        <taxon>Burkholderiales</taxon>
        <taxon>Comamonadaceae</taxon>
    </lineage>
</organism>
<gene>
    <name evidence="2" type="ORF">DES41_1067</name>
</gene>
<feature type="compositionally biased region" description="Pro residues" evidence="1">
    <location>
        <begin position="14"/>
        <end position="26"/>
    </location>
</feature>
<name>A0A368XPN0_9BURK</name>
<keyword evidence="3" id="KW-1185">Reference proteome</keyword>
<evidence type="ECO:0000256" key="1">
    <source>
        <dbReference type="SAM" id="MobiDB-lite"/>
    </source>
</evidence>
<dbReference type="EMBL" id="QPJK01000006">
    <property type="protein sequence ID" value="RCW69136.1"/>
    <property type="molecule type" value="Genomic_DNA"/>
</dbReference>
<dbReference type="AlphaFoldDB" id="A0A368XPN0"/>